<feature type="region of interest" description="Disordered" evidence="7">
    <location>
        <begin position="16"/>
        <end position="57"/>
    </location>
</feature>
<evidence type="ECO:0000313" key="9">
    <source>
        <dbReference type="EMBL" id="KAF1849586.1"/>
    </source>
</evidence>
<dbReference type="GO" id="GO:0005739">
    <property type="term" value="C:mitochondrion"/>
    <property type="evidence" value="ECO:0007669"/>
    <property type="project" value="UniProtKB-SubCell"/>
</dbReference>
<organism evidence="9 10">
    <name type="scientific">Cucurbitaria berberidis CBS 394.84</name>
    <dbReference type="NCBI Taxonomy" id="1168544"/>
    <lineage>
        <taxon>Eukaryota</taxon>
        <taxon>Fungi</taxon>
        <taxon>Dikarya</taxon>
        <taxon>Ascomycota</taxon>
        <taxon>Pezizomycotina</taxon>
        <taxon>Dothideomycetes</taxon>
        <taxon>Pleosporomycetidae</taxon>
        <taxon>Pleosporales</taxon>
        <taxon>Pleosporineae</taxon>
        <taxon>Cucurbitariaceae</taxon>
        <taxon>Cucurbitaria</taxon>
    </lineage>
</organism>
<evidence type="ECO:0000256" key="3">
    <source>
        <dbReference type="ARBA" id="ARBA00016197"/>
    </source>
</evidence>
<reference evidence="9" key="1">
    <citation type="submission" date="2020-01" db="EMBL/GenBank/DDBJ databases">
        <authorList>
            <consortium name="DOE Joint Genome Institute"/>
            <person name="Haridas S."/>
            <person name="Albert R."/>
            <person name="Binder M."/>
            <person name="Bloem J."/>
            <person name="Labutti K."/>
            <person name="Salamov A."/>
            <person name="Andreopoulos B."/>
            <person name="Baker S.E."/>
            <person name="Barry K."/>
            <person name="Bills G."/>
            <person name="Bluhm B.H."/>
            <person name="Cannon C."/>
            <person name="Castanera R."/>
            <person name="Culley D.E."/>
            <person name="Daum C."/>
            <person name="Ezra D."/>
            <person name="Gonzalez J.B."/>
            <person name="Henrissat B."/>
            <person name="Kuo A."/>
            <person name="Liang C."/>
            <person name="Lipzen A."/>
            <person name="Lutzoni F."/>
            <person name="Magnuson J."/>
            <person name="Mondo S."/>
            <person name="Nolan M."/>
            <person name="Ohm R."/>
            <person name="Pangilinan J."/>
            <person name="Park H.-J."/>
            <person name="Ramirez L."/>
            <person name="Alfaro M."/>
            <person name="Sun H."/>
            <person name="Tritt A."/>
            <person name="Yoshinaga Y."/>
            <person name="Zwiers L.-H."/>
            <person name="Turgeon B.G."/>
            <person name="Goodwin S.B."/>
            <person name="Spatafora J.W."/>
            <person name="Crous P.W."/>
            <person name="Grigoriev I.V."/>
        </authorList>
    </citation>
    <scope>NUCLEOTIDE SEQUENCE</scope>
    <source>
        <strain evidence="9">CBS 394.84</strain>
    </source>
</reference>
<evidence type="ECO:0000256" key="4">
    <source>
        <dbReference type="ARBA" id="ARBA00022946"/>
    </source>
</evidence>
<dbReference type="Proteomes" id="UP000800039">
    <property type="component" value="Unassembled WGS sequence"/>
</dbReference>
<dbReference type="PANTHER" id="PTHR36091">
    <property type="entry name" value="ALTERED INHERITANCE OF MITOCHONDRIA PROTEIN 9, MITOCHONDRIAL"/>
    <property type="match status" value="1"/>
</dbReference>
<dbReference type="InterPro" id="IPR002575">
    <property type="entry name" value="Aminoglycoside_PTrfase"/>
</dbReference>
<dbReference type="PANTHER" id="PTHR36091:SF1">
    <property type="entry name" value="ALTERED INHERITANCE OF MITOCHONDRIA PROTEIN 9, MITOCHONDRIAL"/>
    <property type="match status" value="1"/>
</dbReference>
<accession>A0A9P4GQK8</accession>
<dbReference type="Gene3D" id="3.30.200.20">
    <property type="entry name" value="Phosphorylase Kinase, domain 1"/>
    <property type="match status" value="1"/>
</dbReference>
<keyword evidence="10" id="KW-1185">Reference proteome</keyword>
<keyword evidence="4" id="KW-0809">Transit peptide</keyword>
<dbReference type="SUPFAM" id="SSF56112">
    <property type="entry name" value="Protein kinase-like (PK-like)"/>
    <property type="match status" value="1"/>
</dbReference>
<dbReference type="InterPro" id="IPR011009">
    <property type="entry name" value="Kinase-like_dom_sf"/>
</dbReference>
<evidence type="ECO:0000256" key="6">
    <source>
        <dbReference type="ARBA" id="ARBA00031849"/>
    </source>
</evidence>
<dbReference type="OrthoDB" id="2831558at2759"/>
<comment type="caution">
    <text evidence="9">The sequence shown here is derived from an EMBL/GenBank/DDBJ whole genome shotgun (WGS) entry which is preliminary data.</text>
</comment>
<dbReference type="Pfam" id="PF01636">
    <property type="entry name" value="APH"/>
    <property type="match status" value="1"/>
</dbReference>
<feature type="domain" description="Aminoglycoside phosphotransferase" evidence="8">
    <location>
        <begin position="104"/>
        <end position="366"/>
    </location>
</feature>
<evidence type="ECO:0000256" key="1">
    <source>
        <dbReference type="ARBA" id="ARBA00004173"/>
    </source>
</evidence>
<name>A0A9P4GQK8_9PLEO</name>
<comment type="similarity">
    <text evidence="2">Belongs to the AIM9 family.</text>
</comment>
<evidence type="ECO:0000256" key="5">
    <source>
        <dbReference type="ARBA" id="ARBA00023128"/>
    </source>
</evidence>
<evidence type="ECO:0000256" key="2">
    <source>
        <dbReference type="ARBA" id="ARBA00005543"/>
    </source>
</evidence>
<proteinExistence type="inferred from homology"/>
<dbReference type="AlphaFoldDB" id="A0A9P4GQK8"/>
<gene>
    <name evidence="9" type="ORF">K460DRAFT_399703</name>
</gene>
<dbReference type="EMBL" id="ML976614">
    <property type="protein sequence ID" value="KAF1849586.1"/>
    <property type="molecule type" value="Genomic_DNA"/>
</dbReference>
<protein>
    <recommendedName>
        <fullName evidence="3">Altered inheritance of mitochondria protein 9, mitochondrial</fullName>
    </recommendedName>
    <alternativeName>
        <fullName evidence="6">Found in mitochondrial proteome protein 29</fullName>
    </alternativeName>
</protein>
<dbReference type="InterPro" id="IPR051035">
    <property type="entry name" value="Mito_inheritance_9"/>
</dbReference>
<dbReference type="RefSeq" id="XP_040792149.1">
    <property type="nucleotide sequence ID" value="XM_040936250.1"/>
</dbReference>
<dbReference type="GeneID" id="63853500"/>
<evidence type="ECO:0000313" key="10">
    <source>
        <dbReference type="Proteomes" id="UP000800039"/>
    </source>
</evidence>
<comment type="subcellular location">
    <subcellularLocation>
        <location evidence="1">Mitochondrion</location>
    </subcellularLocation>
</comment>
<dbReference type="Gene3D" id="3.90.1200.10">
    <property type="match status" value="1"/>
</dbReference>
<evidence type="ECO:0000256" key="7">
    <source>
        <dbReference type="SAM" id="MobiDB-lite"/>
    </source>
</evidence>
<feature type="compositionally biased region" description="Polar residues" evidence="7">
    <location>
        <begin position="16"/>
        <end position="56"/>
    </location>
</feature>
<keyword evidence="5" id="KW-0496">Mitochondrion</keyword>
<sequence length="564" mass="64740">MVNIFGRIRRVPAVAKTTTPMPVASTISRPKSSSQTSKNQERWLSSSSTEDTSPYRYSSGRWLHKERDRFATRNLQFDFQELLKVAISTRPSASSVTRFEKLEGGFNRAFILHLDDDTKLVARVPFQHAGAPRLRTSSEVATISHVQRKTNIPVPSILAWSDDPTNAVGSEYIIMEYVSGVQLHSHWPKLNGRQHLDIIRKLVKYMQELSKLSFPAFGSLYFNNASLAGHEKVDICDGFVIGPNCHPEYWSLAPDSLRNYQRRQPNHGPWSDFAMYTQGLLDNGYSRLPESMPNSLPEYHGSIPDHIQLLEACEKVVDKFTNVPRIRNISEPLLLHPDLHKRNVFISESTLEITGLIDWQFTAINPTFTYAQDAPDFLFLYDHIDNLVTKELGKNADVTAREERTKKILERVDLYQKMYTTCLRGWIPKLWQARQTNETLLRIFQYCGTSWRDSAPALRQELIELSREWETLGLPGHCPYQPSADDLDRHAAQYADFEHVMDAKHVLMETIRCDADGWVNNDAYDLAKELCHDVYLKYLETVKEDDSLSMSEEKAVGLWPFDAR</sequence>
<evidence type="ECO:0000259" key="8">
    <source>
        <dbReference type="Pfam" id="PF01636"/>
    </source>
</evidence>